<reference evidence="2 3" key="1">
    <citation type="journal article" date="2013" name="Mar. Genomics">
        <title>Expression of sulfatases in Rhodopirellula baltica and the diversity of sulfatases in the genus Rhodopirellula.</title>
        <authorList>
            <person name="Wegner C.E."/>
            <person name="Richter-Heitmann T."/>
            <person name="Klindworth A."/>
            <person name="Klockow C."/>
            <person name="Richter M."/>
            <person name="Achstetter T."/>
            <person name="Glockner F.O."/>
            <person name="Harder J."/>
        </authorList>
    </citation>
    <scope>NUCLEOTIDE SEQUENCE [LARGE SCALE GENOMIC DNA]</scope>
    <source>
        <strain evidence="2 3">SM41</strain>
    </source>
</reference>
<evidence type="ECO:0000313" key="2">
    <source>
        <dbReference type="EMBL" id="EMI55225.1"/>
    </source>
</evidence>
<evidence type="ECO:0000313" key="3">
    <source>
        <dbReference type="Proteomes" id="UP000011885"/>
    </source>
</evidence>
<dbReference type="Gene3D" id="3.30.950.30">
    <property type="entry name" value="Schlafen, AAA domain"/>
    <property type="match status" value="1"/>
</dbReference>
<organism evidence="2 3">
    <name type="scientific">Rhodopirellula sallentina SM41</name>
    <dbReference type="NCBI Taxonomy" id="1263870"/>
    <lineage>
        <taxon>Bacteria</taxon>
        <taxon>Pseudomonadati</taxon>
        <taxon>Planctomycetota</taxon>
        <taxon>Planctomycetia</taxon>
        <taxon>Pirellulales</taxon>
        <taxon>Pirellulaceae</taxon>
        <taxon>Rhodopirellula</taxon>
    </lineage>
</organism>
<dbReference type="EMBL" id="ANOH01000224">
    <property type="protein sequence ID" value="EMI55225.1"/>
    <property type="molecule type" value="Genomic_DNA"/>
</dbReference>
<gene>
    <name evidence="2" type="ORF">RSSM_03362</name>
</gene>
<feature type="domain" description="Schlafen AlbA-2" evidence="1">
    <location>
        <begin position="14"/>
        <end position="143"/>
    </location>
</feature>
<accession>M5U1C0</accession>
<dbReference type="InterPro" id="IPR038461">
    <property type="entry name" value="Schlafen_AlbA_2_dom_sf"/>
</dbReference>
<dbReference type="OrthoDB" id="346095at2"/>
<comment type="caution">
    <text evidence="2">The sequence shown here is derived from an EMBL/GenBank/DDBJ whole genome shotgun (WGS) entry which is preliminary data.</text>
</comment>
<name>M5U1C0_9BACT</name>
<proteinExistence type="predicted"/>
<dbReference type="InterPro" id="IPR007421">
    <property type="entry name" value="Schlafen_AlbA_2_dom"/>
</dbReference>
<dbReference type="AlphaFoldDB" id="M5U1C0"/>
<evidence type="ECO:0000259" key="1">
    <source>
        <dbReference type="Pfam" id="PF04326"/>
    </source>
</evidence>
<dbReference type="Proteomes" id="UP000011885">
    <property type="component" value="Unassembled WGS sequence"/>
</dbReference>
<dbReference type="Pfam" id="PF04326">
    <property type="entry name" value="SLFN_AlbA_2"/>
    <property type="match status" value="1"/>
</dbReference>
<protein>
    <submittedName>
        <fullName evidence="2">Transcriptional regulator</fullName>
    </submittedName>
</protein>
<sequence length="404" mass="45570">MNSDFIEQLLYEEEGPTLDFKRDQYAFAKATEEEKSELLKDIIGFVNCWRRGEAFILIGVQEVQGGKSTIYGISDHLADHSLQQFVNNLTNRPVQFGYEACECDGKQLGVIRIEMQKRPVFLKRDYGKLKKGEVYVRRGSSTDLSKPADPDEIALMGSGHLAERKEASVSVEFANADVEQSLGIQMEWTAEYCEMPESDEIPLLDDRPPAVQLPGGRSFQMPSASPLDPMHRLNETFYHDLAYYEFIQRLVKEVRLVVTNTGDVPANDVRLEIVAPVGHGFNLADASEIPDEPERRKCLLSSPAMKNLHLRPALRHAGYVKIDKNDQHMKVEVDCGDLQPGRKVWTDTFHIGIGNSGEIELKGRIFAANLAKPQEFSLKINADIQHTSMTLDELFALDENNEEE</sequence>
<keyword evidence="3" id="KW-1185">Reference proteome</keyword>
<dbReference type="PATRIC" id="fig|1263870.3.peg.3575"/>